<dbReference type="InterPro" id="IPR052906">
    <property type="entry name" value="Type_IV_Methyl-Rstrct_Enzyme"/>
</dbReference>
<dbReference type="Pfam" id="PF04471">
    <property type="entry name" value="Mrr_cat"/>
    <property type="match status" value="1"/>
</dbReference>
<dbReference type="GO" id="GO:0003677">
    <property type="term" value="F:DNA binding"/>
    <property type="evidence" value="ECO:0007669"/>
    <property type="project" value="InterPro"/>
</dbReference>
<evidence type="ECO:0000259" key="2">
    <source>
        <dbReference type="Pfam" id="PF01396"/>
    </source>
</evidence>
<dbReference type="Gene3D" id="3.40.1350.10">
    <property type="match status" value="1"/>
</dbReference>
<feature type="domain" description="Restriction endonuclease type IV Mrr" evidence="3">
    <location>
        <begin position="60"/>
        <end position="171"/>
    </location>
</feature>
<sequence length="222" mass="25196">MLTTLQWFEAFSPLFYVAFGFIAISIILVLIKKGFRIMVSNRKFKFQNHWLNERQMLDWLKQLKPNEFEEYIGHLYSKLGYSTRINGGSYDGGVDVIAEKNGVKSLIQCKRYNTNTVSVHDVRDFYGALTHNLSNGKGIFITTNIFSQEAERFAEGKPIELIDGFKLIKLIKIAENKTDIDTKEAISDLCPNCGGHLVPKVGKFGKFKGCSNYPDCKFSKGV</sequence>
<dbReference type="Proteomes" id="UP000745577">
    <property type="component" value="Unassembled WGS sequence"/>
</dbReference>
<dbReference type="SUPFAM" id="SSF57783">
    <property type="entry name" value="Zinc beta-ribbon"/>
    <property type="match status" value="1"/>
</dbReference>
<name>A0A955L090_9BACT</name>
<keyword evidence="1" id="KW-0472">Membrane</keyword>
<dbReference type="GO" id="GO:0006265">
    <property type="term" value="P:DNA topological change"/>
    <property type="evidence" value="ECO:0007669"/>
    <property type="project" value="InterPro"/>
</dbReference>
<reference evidence="4" key="2">
    <citation type="journal article" date="2021" name="Microbiome">
        <title>Successional dynamics and alternative stable states in a saline activated sludge microbial community over 9 years.</title>
        <authorList>
            <person name="Wang Y."/>
            <person name="Ye J."/>
            <person name="Ju F."/>
            <person name="Liu L."/>
            <person name="Boyd J.A."/>
            <person name="Deng Y."/>
            <person name="Parks D.H."/>
            <person name="Jiang X."/>
            <person name="Yin X."/>
            <person name="Woodcroft B.J."/>
            <person name="Tyson G.W."/>
            <person name="Hugenholtz P."/>
            <person name="Polz M.F."/>
            <person name="Zhang T."/>
        </authorList>
    </citation>
    <scope>NUCLEOTIDE SEQUENCE</scope>
    <source>
        <strain evidence="4">HKST-UBA15</strain>
    </source>
</reference>
<evidence type="ECO:0000313" key="4">
    <source>
        <dbReference type="EMBL" id="MCA9379879.1"/>
    </source>
</evidence>
<dbReference type="GO" id="GO:0005694">
    <property type="term" value="C:chromosome"/>
    <property type="evidence" value="ECO:0007669"/>
    <property type="project" value="InterPro"/>
</dbReference>
<accession>A0A955L090</accession>
<dbReference type="GO" id="GO:0009307">
    <property type="term" value="P:DNA restriction-modification system"/>
    <property type="evidence" value="ECO:0007669"/>
    <property type="project" value="InterPro"/>
</dbReference>
<proteinExistence type="predicted"/>
<reference evidence="4" key="1">
    <citation type="submission" date="2020-04" db="EMBL/GenBank/DDBJ databases">
        <authorList>
            <person name="Zhang T."/>
        </authorList>
    </citation>
    <scope>NUCLEOTIDE SEQUENCE</scope>
    <source>
        <strain evidence="4">HKST-UBA15</strain>
    </source>
</reference>
<dbReference type="AlphaFoldDB" id="A0A955L090"/>
<keyword evidence="4" id="KW-0255">Endonuclease</keyword>
<dbReference type="InterPro" id="IPR013498">
    <property type="entry name" value="Topo_IA_Znf"/>
</dbReference>
<evidence type="ECO:0000313" key="5">
    <source>
        <dbReference type="Proteomes" id="UP000745577"/>
    </source>
</evidence>
<keyword evidence="4" id="KW-0378">Hydrolase</keyword>
<dbReference type="EC" id="3.1.21.-" evidence="4"/>
<keyword evidence="1" id="KW-1133">Transmembrane helix</keyword>
<organism evidence="4 5">
    <name type="scientific">Candidatus Dojkabacteria bacterium</name>
    <dbReference type="NCBI Taxonomy" id="2099670"/>
    <lineage>
        <taxon>Bacteria</taxon>
        <taxon>Candidatus Dojkabacteria</taxon>
    </lineage>
</organism>
<dbReference type="Pfam" id="PF01396">
    <property type="entry name" value="Zn_ribbon_Top1"/>
    <property type="match status" value="1"/>
</dbReference>
<feature type="transmembrane region" description="Helical" evidence="1">
    <location>
        <begin position="14"/>
        <end position="35"/>
    </location>
</feature>
<dbReference type="GO" id="GO:0003916">
    <property type="term" value="F:DNA topoisomerase activity"/>
    <property type="evidence" value="ECO:0007669"/>
    <property type="project" value="InterPro"/>
</dbReference>
<dbReference type="SUPFAM" id="SSF52980">
    <property type="entry name" value="Restriction endonuclease-like"/>
    <property type="match status" value="1"/>
</dbReference>
<evidence type="ECO:0000259" key="3">
    <source>
        <dbReference type="Pfam" id="PF04471"/>
    </source>
</evidence>
<feature type="domain" description="DNA topoisomerase type IA zn finger" evidence="2">
    <location>
        <begin position="189"/>
        <end position="220"/>
    </location>
</feature>
<dbReference type="InterPro" id="IPR011335">
    <property type="entry name" value="Restrct_endonuc-II-like"/>
</dbReference>
<gene>
    <name evidence="4" type="ORF">KC675_01735</name>
</gene>
<keyword evidence="1" id="KW-0812">Transmembrane</keyword>
<protein>
    <submittedName>
        <fullName evidence="4">Restriction endonuclease</fullName>
        <ecNumber evidence="4">3.1.21.-</ecNumber>
    </submittedName>
</protein>
<comment type="caution">
    <text evidence="4">The sequence shown here is derived from an EMBL/GenBank/DDBJ whole genome shotgun (WGS) entry which is preliminary data.</text>
</comment>
<dbReference type="EMBL" id="JAGQLL010000016">
    <property type="protein sequence ID" value="MCA9379879.1"/>
    <property type="molecule type" value="Genomic_DNA"/>
</dbReference>
<dbReference type="PANTHER" id="PTHR30015">
    <property type="entry name" value="MRR RESTRICTION SYSTEM PROTEIN"/>
    <property type="match status" value="1"/>
</dbReference>
<dbReference type="InterPro" id="IPR011856">
    <property type="entry name" value="tRNA_endonuc-like_dom_sf"/>
</dbReference>
<dbReference type="GO" id="GO:0015666">
    <property type="term" value="F:restriction endodeoxyribonuclease activity"/>
    <property type="evidence" value="ECO:0007669"/>
    <property type="project" value="TreeGrafter"/>
</dbReference>
<evidence type="ECO:0000256" key="1">
    <source>
        <dbReference type="SAM" id="Phobius"/>
    </source>
</evidence>
<keyword evidence="4" id="KW-0540">Nuclease</keyword>
<dbReference type="InterPro" id="IPR007560">
    <property type="entry name" value="Restrct_endonuc_IV_Mrr"/>
</dbReference>
<dbReference type="PANTHER" id="PTHR30015:SF7">
    <property type="entry name" value="TYPE IV METHYL-DIRECTED RESTRICTION ENZYME ECOKMRR"/>
    <property type="match status" value="1"/>
</dbReference>